<evidence type="ECO:0000313" key="9">
    <source>
        <dbReference type="Proteomes" id="UP000224915"/>
    </source>
</evidence>
<sequence>MPSTSSSTSSRALTLWLPIAGIAIVVVVVVALLLSRPDDGAAEAGDGATGTEETAGEADGAAGDGGENGTDGTAATGDPAQDIADDLEPVQPDLSAQAVQRDPEEIQAYGPVDAPAVLVVFSDYQCTYCAKWTAETLPRMRELADAGDLRIEWHDVNFYGELSERAARAAYAAGLQGAFWEFHDALYEGGTPRSASALSEDALVQLAGDLGLDTETFTTDMAAEETAQIVSDHAELGLGLGVYSTPSFVIGNSTLVGAQPVEVFEDAVAAEVARVTG</sequence>
<name>A0A2A9D1H5_9MICO</name>
<dbReference type="SUPFAM" id="SSF52833">
    <property type="entry name" value="Thioredoxin-like"/>
    <property type="match status" value="1"/>
</dbReference>
<dbReference type="GO" id="GO:0016853">
    <property type="term" value="F:isomerase activity"/>
    <property type="evidence" value="ECO:0007669"/>
    <property type="project" value="UniProtKB-KW"/>
</dbReference>
<evidence type="ECO:0000256" key="5">
    <source>
        <dbReference type="SAM" id="MobiDB-lite"/>
    </source>
</evidence>
<comment type="caution">
    <text evidence="8">The sequence shown here is derived from an EMBL/GenBank/DDBJ whole genome shotgun (WGS) entry which is preliminary data.</text>
</comment>
<reference evidence="8 9" key="1">
    <citation type="submission" date="2017-10" db="EMBL/GenBank/DDBJ databases">
        <title>Sequencing the genomes of 1000 actinobacteria strains.</title>
        <authorList>
            <person name="Klenk H.-P."/>
        </authorList>
    </citation>
    <scope>NUCLEOTIDE SEQUENCE [LARGE SCALE GENOMIC DNA]</scope>
    <source>
        <strain evidence="8 9">DSM 21801</strain>
    </source>
</reference>
<evidence type="ECO:0000313" key="8">
    <source>
        <dbReference type="EMBL" id="PFG20206.1"/>
    </source>
</evidence>
<keyword evidence="9" id="KW-1185">Reference proteome</keyword>
<keyword evidence="4" id="KW-0676">Redox-active center</keyword>
<evidence type="ECO:0000256" key="4">
    <source>
        <dbReference type="ARBA" id="ARBA00023284"/>
    </source>
</evidence>
<dbReference type="RefSeq" id="WP_098469224.1">
    <property type="nucleotide sequence ID" value="NZ_PDJD01000001.1"/>
</dbReference>
<dbReference type="PANTHER" id="PTHR13887:SF14">
    <property type="entry name" value="DISULFIDE BOND FORMATION PROTEIN D"/>
    <property type="match status" value="1"/>
</dbReference>
<dbReference type="AlphaFoldDB" id="A0A2A9D1H5"/>
<evidence type="ECO:0000256" key="1">
    <source>
        <dbReference type="ARBA" id="ARBA00022729"/>
    </source>
</evidence>
<dbReference type="InterPro" id="IPR036249">
    <property type="entry name" value="Thioredoxin-like_sf"/>
</dbReference>
<dbReference type="GO" id="GO:0016491">
    <property type="term" value="F:oxidoreductase activity"/>
    <property type="evidence" value="ECO:0007669"/>
    <property type="project" value="UniProtKB-KW"/>
</dbReference>
<feature type="domain" description="Thioredoxin" evidence="7">
    <location>
        <begin position="74"/>
        <end position="273"/>
    </location>
</feature>
<keyword evidence="3" id="KW-1015">Disulfide bond</keyword>
<dbReference type="PANTHER" id="PTHR13887">
    <property type="entry name" value="GLUTATHIONE S-TRANSFERASE KAPPA"/>
    <property type="match status" value="1"/>
</dbReference>
<dbReference type="InterPro" id="IPR013766">
    <property type="entry name" value="Thioredoxin_domain"/>
</dbReference>
<evidence type="ECO:0000256" key="6">
    <source>
        <dbReference type="SAM" id="Phobius"/>
    </source>
</evidence>
<evidence type="ECO:0000256" key="2">
    <source>
        <dbReference type="ARBA" id="ARBA00023002"/>
    </source>
</evidence>
<evidence type="ECO:0000256" key="3">
    <source>
        <dbReference type="ARBA" id="ARBA00023157"/>
    </source>
</evidence>
<protein>
    <submittedName>
        <fullName evidence="8">Protein-disulfide isomerase</fullName>
    </submittedName>
</protein>
<gene>
    <name evidence="8" type="ORF">ATL40_1795</name>
</gene>
<feature type="compositionally biased region" description="Low complexity" evidence="5">
    <location>
        <begin position="42"/>
        <end position="61"/>
    </location>
</feature>
<dbReference type="Proteomes" id="UP000224915">
    <property type="component" value="Unassembled WGS sequence"/>
</dbReference>
<feature type="region of interest" description="Disordered" evidence="5">
    <location>
        <begin position="40"/>
        <end position="86"/>
    </location>
</feature>
<dbReference type="Pfam" id="PF01323">
    <property type="entry name" value="DSBA"/>
    <property type="match status" value="1"/>
</dbReference>
<keyword evidence="8" id="KW-0413">Isomerase</keyword>
<keyword evidence="6" id="KW-0472">Membrane</keyword>
<organism evidence="8 9">
    <name type="scientific">Serinibacter salmoneus</name>
    <dbReference type="NCBI Taxonomy" id="556530"/>
    <lineage>
        <taxon>Bacteria</taxon>
        <taxon>Bacillati</taxon>
        <taxon>Actinomycetota</taxon>
        <taxon>Actinomycetes</taxon>
        <taxon>Micrococcales</taxon>
        <taxon>Beutenbergiaceae</taxon>
        <taxon>Serinibacter</taxon>
    </lineage>
</organism>
<accession>A0A2A9D1H5</accession>
<keyword evidence="6" id="KW-1133">Transmembrane helix</keyword>
<keyword evidence="1" id="KW-0732">Signal</keyword>
<keyword evidence="6" id="KW-0812">Transmembrane</keyword>
<feature type="transmembrane region" description="Helical" evidence="6">
    <location>
        <begin position="12"/>
        <end position="34"/>
    </location>
</feature>
<dbReference type="EMBL" id="PDJD01000001">
    <property type="protein sequence ID" value="PFG20206.1"/>
    <property type="molecule type" value="Genomic_DNA"/>
</dbReference>
<dbReference type="PROSITE" id="PS51352">
    <property type="entry name" value="THIOREDOXIN_2"/>
    <property type="match status" value="1"/>
</dbReference>
<evidence type="ECO:0000259" key="7">
    <source>
        <dbReference type="PROSITE" id="PS51352"/>
    </source>
</evidence>
<proteinExistence type="predicted"/>
<dbReference type="InterPro" id="IPR001853">
    <property type="entry name" value="DSBA-like_thioredoxin_dom"/>
</dbReference>
<keyword evidence="2" id="KW-0560">Oxidoreductase</keyword>
<dbReference type="Gene3D" id="3.40.30.10">
    <property type="entry name" value="Glutaredoxin"/>
    <property type="match status" value="1"/>
</dbReference>